<dbReference type="Pfam" id="PF02190">
    <property type="entry name" value="LON_substr_bdg"/>
    <property type="match status" value="1"/>
</dbReference>
<name>A0A418PTY1_9BACT</name>
<reference evidence="2 3" key="1">
    <citation type="submission" date="2018-09" db="EMBL/GenBank/DDBJ databases">
        <authorList>
            <person name="Wang X."/>
            <person name="Du Z."/>
        </authorList>
    </citation>
    <scope>NUCLEOTIDE SEQUENCE [LARGE SCALE GENOMIC DNA]</scope>
    <source>
        <strain evidence="2 3">N3</strain>
    </source>
</reference>
<evidence type="ECO:0000313" key="3">
    <source>
        <dbReference type="Proteomes" id="UP000283522"/>
    </source>
</evidence>
<evidence type="ECO:0000313" key="2">
    <source>
        <dbReference type="EMBL" id="RIW17021.1"/>
    </source>
</evidence>
<dbReference type="Gene3D" id="2.30.130.40">
    <property type="entry name" value="LON domain-like"/>
    <property type="match status" value="1"/>
</dbReference>
<dbReference type="SUPFAM" id="SSF88697">
    <property type="entry name" value="PUA domain-like"/>
    <property type="match status" value="1"/>
</dbReference>
<gene>
    <name evidence="2" type="ORF">D0X99_04450</name>
</gene>
<sequence>MKNPIQYLPFFPLKLVAFPGEELNLHIFEPRYKELMQDSEQNGTSFGICVYLNSLSGYGTEVKLEKVIKRYEDGRLDIQTRGLKPFRILSFDNPMPGKLYAGGNVEFLTDEPKITTVQHYEFVFYLKEMLYLLNYPAEFDSQSVNSYSFSHKLGLKLEEELELLKMESEADRINFLINHFKRMIPVIKAIEQAKEKIKQNGHFKHLDPLNF</sequence>
<dbReference type="PANTHER" id="PTHR46732">
    <property type="entry name" value="ATP-DEPENDENT PROTEASE LA (LON) DOMAIN PROTEIN"/>
    <property type="match status" value="1"/>
</dbReference>
<accession>A0A418PTY1</accession>
<dbReference type="AlphaFoldDB" id="A0A418PTY1"/>
<organism evidence="2 3">
    <name type="scientific">Algoriphagus lacus</name>
    <dbReference type="NCBI Taxonomy" id="2056311"/>
    <lineage>
        <taxon>Bacteria</taxon>
        <taxon>Pseudomonadati</taxon>
        <taxon>Bacteroidota</taxon>
        <taxon>Cytophagia</taxon>
        <taxon>Cytophagales</taxon>
        <taxon>Cyclobacteriaceae</taxon>
        <taxon>Algoriphagus</taxon>
    </lineage>
</organism>
<dbReference type="Proteomes" id="UP000283522">
    <property type="component" value="Unassembled WGS sequence"/>
</dbReference>
<dbReference type="InterPro" id="IPR046336">
    <property type="entry name" value="Lon_prtase_N_sf"/>
</dbReference>
<keyword evidence="3" id="KW-1185">Reference proteome</keyword>
<dbReference type="PANTHER" id="PTHR46732:SF8">
    <property type="entry name" value="ATP-DEPENDENT PROTEASE LA (LON) DOMAIN PROTEIN"/>
    <property type="match status" value="1"/>
</dbReference>
<dbReference type="InterPro" id="IPR003111">
    <property type="entry name" value="Lon_prtase_N"/>
</dbReference>
<dbReference type="RefSeq" id="WP_119476459.1">
    <property type="nucleotide sequence ID" value="NZ_QXML01000002.1"/>
</dbReference>
<evidence type="ECO:0000259" key="1">
    <source>
        <dbReference type="SMART" id="SM00464"/>
    </source>
</evidence>
<comment type="caution">
    <text evidence="2">The sequence shown here is derived from an EMBL/GenBank/DDBJ whole genome shotgun (WGS) entry which is preliminary data.</text>
</comment>
<dbReference type="OrthoDB" id="25394at2"/>
<protein>
    <submittedName>
        <fullName evidence="2">Peptidase</fullName>
    </submittedName>
</protein>
<dbReference type="InterPro" id="IPR015947">
    <property type="entry name" value="PUA-like_sf"/>
</dbReference>
<dbReference type="EMBL" id="QXML01000002">
    <property type="protein sequence ID" value="RIW17021.1"/>
    <property type="molecule type" value="Genomic_DNA"/>
</dbReference>
<proteinExistence type="predicted"/>
<feature type="domain" description="Lon N-terminal" evidence="1">
    <location>
        <begin position="7"/>
        <end position="182"/>
    </location>
</feature>
<dbReference type="SMART" id="SM00464">
    <property type="entry name" value="LON"/>
    <property type="match status" value="1"/>
</dbReference>